<name>A0A4D9ER82_9SAUR</name>
<dbReference type="Proteomes" id="UP000297703">
    <property type="component" value="Unassembled WGS sequence"/>
</dbReference>
<sequence length="57" mass="6922">MPVLQWTDPLPQGWTQQKPLLTKREPHSQVFVTRSSNLFIVWKTKQWKRTVYHVLVY</sequence>
<gene>
    <name evidence="1" type="ORF">DR999_PMT03492</name>
</gene>
<comment type="caution">
    <text evidence="1">The sequence shown here is derived from an EMBL/GenBank/DDBJ whole genome shotgun (WGS) entry which is preliminary data.</text>
</comment>
<protein>
    <submittedName>
        <fullName evidence="1">Matrix metalloproteinase-28</fullName>
    </submittedName>
</protein>
<proteinExistence type="predicted"/>
<reference evidence="1 2" key="2">
    <citation type="submission" date="2019-04" db="EMBL/GenBank/DDBJ databases">
        <title>The genome sequence of big-headed turtle.</title>
        <authorList>
            <person name="Gong S."/>
        </authorList>
    </citation>
    <scope>NUCLEOTIDE SEQUENCE [LARGE SCALE GENOMIC DNA]</scope>
    <source>
        <strain evidence="1">DO16091913</strain>
        <tissue evidence="1">Muscle</tissue>
    </source>
</reference>
<reference evidence="1 2" key="1">
    <citation type="submission" date="2019-04" db="EMBL/GenBank/DDBJ databases">
        <title>Draft genome of the big-headed turtle Platysternon megacephalum.</title>
        <authorList>
            <person name="Gong S."/>
        </authorList>
    </citation>
    <scope>NUCLEOTIDE SEQUENCE [LARGE SCALE GENOMIC DNA]</scope>
    <source>
        <strain evidence="1">DO16091913</strain>
        <tissue evidence="1">Muscle</tissue>
    </source>
</reference>
<dbReference type="EMBL" id="QXTE01000017">
    <property type="protein sequence ID" value="TFK13069.1"/>
    <property type="molecule type" value="Genomic_DNA"/>
</dbReference>
<evidence type="ECO:0000313" key="2">
    <source>
        <dbReference type="Proteomes" id="UP000297703"/>
    </source>
</evidence>
<accession>A0A4D9ER82</accession>
<organism evidence="1 2">
    <name type="scientific">Platysternon megacephalum</name>
    <name type="common">big-headed turtle</name>
    <dbReference type="NCBI Taxonomy" id="55544"/>
    <lineage>
        <taxon>Eukaryota</taxon>
        <taxon>Metazoa</taxon>
        <taxon>Chordata</taxon>
        <taxon>Craniata</taxon>
        <taxon>Vertebrata</taxon>
        <taxon>Euteleostomi</taxon>
        <taxon>Archelosauria</taxon>
        <taxon>Testudinata</taxon>
        <taxon>Testudines</taxon>
        <taxon>Cryptodira</taxon>
        <taxon>Durocryptodira</taxon>
        <taxon>Testudinoidea</taxon>
        <taxon>Platysternidae</taxon>
        <taxon>Platysternon</taxon>
    </lineage>
</organism>
<keyword evidence="2" id="KW-1185">Reference proteome</keyword>
<evidence type="ECO:0000313" key="1">
    <source>
        <dbReference type="EMBL" id="TFK13069.1"/>
    </source>
</evidence>
<dbReference type="AlphaFoldDB" id="A0A4D9ER82"/>